<evidence type="ECO:0000259" key="4">
    <source>
        <dbReference type="PROSITE" id="PS50112"/>
    </source>
</evidence>
<evidence type="ECO:0000256" key="2">
    <source>
        <dbReference type="ARBA" id="ARBA00012528"/>
    </source>
</evidence>
<dbReference type="CDD" id="cd01949">
    <property type="entry name" value="GGDEF"/>
    <property type="match status" value="1"/>
</dbReference>
<dbReference type="EC" id="2.7.7.65" evidence="2"/>
<comment type="cofactor">
    <cofactor evidence="1">
        <name>Mg(2+)</name>
        <dbReference type="ChEBI" id="CHEBI:18420"/>
    </cofactor>
</comment>
<reference evidence="7 8" key="1">
    <citation type="journal article" date="2014" name="Genome Announc.">
        <title>Draft Genome Sequences of Marinobacter similis A3d10T and Marinobacter salarius R9SW1T.</title>
        <authorList>
            <person name="Ivanova E.P."/>
            <person name="Ng H.J."/>
            <person name="Webb H.K."/>
            <person name="Feng G."/>
            <person name="Oshima K."/>
            <person name="Hattori M."/>
            <person name="Ohkuma M."/>
            <person name="Sergeev A.F."/>
            <person name="Mikhailov V.V."/>
            <person name="Crawford R.J."/>
            <person name="Sawabe T."/>
        </authorList>
    </citation>
    <scope>NUCLEOTIDE SEQUENCE [LARGE SCALE GENOMIC DNA]</scope>
    <source>
        <strain evidence="7 8">A3d10</strain>
    </source>
</reference>
<dbReference type="PROSITE" id="PS50887">
    <property type="entry name" value="GGDEF"/>
    <property type="match status" value="1"/>
</dbReference>
<dbReference type="InterPro" id="IPR035965">
    <property type="entry name" value="PAS-like_dom_sf"/>
</dbReference>
<feature type="domain" description="PAC" evidence="5">
    <location>
        <begin position="77"/>
        <end position="129"/>
    </location>
</feature>
<dbReference type="GO" id="GO:0006355">
    <property type="term" value="P:regulation of DNA-templated transcription"/>
    <property type="evidence" value="ECO:0007669"/>
    <property type="project" value="InterPro"/>
</dbReference>
<dbReference type="InterPro" id="IPR029016">
    <property type="entry name" value="GAF-like_dom_sf"/>
</dbReference>
<dbReference type="Gene3D" id="3.30.450.40">
    <property type="match status" value="1"/>
</dbReference>
<dbReference type="GO" id="GO:0052621">
    <property type="term" value="F:diguanylate cyclase activity"/>
    <property type="evidence" value="ECO:0007669"/>
    <property type="project" value="UniProtKB-EC"/>
</dbReference>
<dbReference type="Proteomes" id="UP000061489">
    <property type="component" value="Chromosome"/>
</dbReference>
<comment type="catalytic activity">
    <reaction evidence="3">
        <text>2 GTP = 3',3'-c-di-GMP + 2 diphosphate</text>
        <dbReference type="Rhea" id="RHEA:24898"/>
        <dbReference type="ChEBI" id="CHEBI:33019"/>
        <dbReference type="ChEBI" id="CHEBI:37565"/>
        <dbReference type="ChEBI" id="CHEBI:58805"/>
        <dbReference type="EC" id="2.7.7.65"/>
    </reaction>
</comment>
<dbReference type="PANTHER" id="PTHR45138:SF9">
    <property type="entry name" value="DIGUANYLATE CYCLASE DGCM-RELATED"/>
    <property type="match status" value="1"/>
</dbReference>
<dbReference type="Pfam" id="PF01590">
    <property type="entry name" value="GAF"/>
    <property type="match status" value="1"/>
</dbReference>
<dbReference type="SUPFAM" id="SSF55785">
    <property type="entry name" value="PYP-like sensor domain (PAS domain)"/>
    <property type="match status" value="1"/>
</dbReference>
<dbReference type="SUPFAM" id="SSF55781">
    <property type="entry name" value="GAF domain-like"/>
    <property type="match status" value="1"/>
</dbReference>
<dbReference type="KEGG" id="msx:AU14_09170"/>
<gene>
    <name evidence="7" type="ORF">AU14_09170</name>
</gene>
<dbReference type="InterPro" id="IPR050469">
    <property type="entry name" value="Diguanylate_Cyclase"/>
</dbReference>
<dbReference type="SMART" id="SM00267">
    <property type="entry name" value="GGDEF"/>
    <property type="match status" value="1"/>
</dbReference>
<dbReference type="InterPro" id="IPR013767">
    <property type="entry name" value="PAS_fold"/>
</dbReference>
<dbReference type="PROSITE" id="PS50112">
    <property type="entry name" value="PAS"/>
    <property type="match status" value="1"/>
</dbReference>
<dbReference type="SMART" id="SM00065">
    <property type="entry name" value="GAF"/>
    <property type="match status" value="1"/>
</dbReference>
<dbReference type="SMART" id="SM00086">
    <property type="entry name" value="PAC"/>
    <property type="match status" value="1"/>
</dbReference>
<evidence type="ECO:0000259" key="6">
    <source>
        <dbReference type="PROSITE" id="PS50887"/>
    </source>
</evidence>
<dbReference type="PROSITE" id="PS50113">
    <property type="entry name" value="PAC"/>
    <property type="match status" value="1"/>
</dbReference>
<evidence type="ECO:0000256" key="1">
    <source>
        <dbReference type="ARBA" id="ARBA00001946"/>
    </source>
</evidence>
<dbReference type="PANTHER" id="PTHR45138">
    <property type="entry name" value="REGULATORY COMPONENTS OF SENSORY TRANSDUCTION SYSTEM"/>
    <property type="match status" value="1"/>
</dbReference>
<dbReference type="Gene3D" id="3.30.450.20">
    <property type="entry name" value="PAS domain"/>
    <property type="match status" value="1"/>
</dbReference>
<proteinExistence type="predicted"/>
<dbReference type="InterPro" id="IPR029787">
    <property type="entry name" value="Nucleotide_cyclase"/>
</dbReference>
<accession>W5YIN7</accession>
<dbReference type="SMART" id="SM00091">
    <property type="entry name" value="PAS"/>
    <property type="match status" value="1"/>
</dbReference>
<dbReference type="InterPro" id="IPR000014">
    <property type="entry name" value="PAS"/>
</dbReference>
<evidence type="ECO:0000313" key="7">
    <source>
        <dbReference type="EMBL" id="AHI28729.1"/>
    </source>
</evidence>
<dbReference type="NCBIfam" id="TIGR00254">
    <property type="entry name" value="GGDEF"/>
    <property type="match status" value="1"/>
</dbReference>
<dbReference type="FunFam" id="3.30.70.270:FF:000001">
    <property type="entry name" value="Diguanylate cyclase domain protein"/>
    <property type="match status" value="1"/>
</dbReference>
<dbReference type="InterPro" id="IPR043128">
    <property type="entry name" value="Rev_trsase/Diguanyl_cyclase"/>
</dbReference>
<dbReference type="HOGENOM" id="CLU_000445_11_24_6"/>
<dbReference type="Gene3D" id="3.30.70.270">
    <property type="match status" value="1"/>
</dbReference>
<keyword evidence="8" id="KW-1185">Reference proteome</keyword>
<dbReference type="InterPro" id="IPR003018">
    <property type="entry name" value="GAF"/>
</dbReference>
<evidence type="ECO:0000313" key="8">
    <source>
        <dbReference type="Proteomes" id="UP000061489"/>
    </source>
</evidence>
<organism evidence="7 8">
    <name type="scientific">Marinobacter similis</name>
    <dbReference type="NCBI Taxonomy" id="1420916"/>
    <lineage>
        <taxon>Bacteria</taxon>
        <taxon>Pseudomonadati</taxon>
        <taxon>Pseudomonadota</taxon>
        <taxon>Gammaproteobacteria</taxon>
        <taxon>Pseudomonadales</taxon>
        <taxon>Marinobacteraceae</taxon>
        <taxon>Marinobacter</taxon>
    </lineage>
</organism>
<dbReference type="EMBL" id="CP007151">
    <property type="protein sequence ID" value="AHI28729.1"/>
    <property type="molecule type" value="Genomic_DNA"/>
</dbReference>
<feature type="domain" description="GGDEF" evidence="6">
    <location>
        <begin position="325"/>
        <end position="451"/>
    </location>
</feature>
<sequence>MTGCPPLLRSVFDKLDVAVVIANVQREIVMVNAAAESLFQYSEQEVWGQKIKMLYASPDEFEEQGRQRYNATASETSLYTITYARKNGETFEGETQGGPIHDEHGKLIYFVGLIRDVSARLSAERTLNRLHSITSNQSLSFNERVDAILELGADHFGLPIAIFSKIDGATYTVIRAVHPENALSPGMTFELGNTYCSHVFEANDVQGFHHVAESRINSHPCYQTFGLEAYLGSPIFVDGGRFGTLNFSSPEETRPFTGQDIELIRLFADWIGNEIQRQRHLDSLTSTRLEMERLAATDPLTGLGNRRMMETSMKKEVARAKRHGTDFSIAIIDFDHFKRINDQFGHQTGDDALKAFAAIAQREARDEDLFARWGGEEFIAGLPCTTSAEAVKIMDRLASQLRDVIISDDEGAPTLTISVGVAQLREGESIGSLLSRQMTQCTWLRVPDGIT</sequence>
<evidence type="ECO:0000256" key="3">
    <source>
        <dbReference type="ARBA" id="ARBA00034247"/>
    </source>
</evidence>
<dbReference type="Pfam" id="PF00990">
    <property type="entry name" value="GGDEF"/>
    <property type="match status" value="1"/>
</dbReference>
<feature type="domain" description="PAS" evidence="4">
    <location>
        <begin position="8"/>
        <end position="75"/>
    </location>
</feature>
<dbReference type="SUPFAM" id="SSF55073">
    <property type="entry name" value="Nucleotide cyclase"/>
    <property type="match status" value="1"/>
</dbReference>
<dbReference type="STRING" id="1420916.AU14_09170"/>
<name>W5YIN7_9GAMM</name>
<dbReference type="InterPro" id="IPR000700">
    <property type="entry name" value="PAS-assoc_C"/>
</dbReference>
<dbReference type="AlphaFoldDB" id="W5YIN7"/>
<dbReference type="InterPro" id="IPR000160">
    <property type="entry name" value="GGDEF_dom"/>
</dbReference>
<dbReference type="NCBIfam" id="TIGR00229">
    <property type="entry name" value="sensory_box"/>
    <property type="match status" value="1"/>
</dbReference>
<dbReference type="Pfam" id="PF00989">
    <property type="entry name" value="PAS"/>
    <property type="match status" value="1"/>
</dbReference>
<dbReference type="InterPro" id="IPR001610">
    <property type="entry name" value="PAC"/>
</dbReference>
<evidence type="ECO:0000259" key="5">
    <source>
        <dbReference type="PROSITE" id="PS50113"/>
    </source>
</evidence>
<protein>
    <recommendedName>
        <fullName evidence="2">diguanylate cyclase</fullName>
        <ecNumber evidence="2">2.7.7.65</ecNumber>
    </recommendedName>
</protein>
<dbReference type="CDD" id="cd00130">
    <property type="entry name" value="PAS"/>
    <property type="match status" value="1"/>
</dbReference>